<dbReference type="EMBL" id="BKCP01010515">
    <property type="protein sequence ID" value="GER53403.1"/>
    <property type="molecule type" value="Genomic_DNA"/>
</dbReference>
<organism evidence="1 2">
    <name type="scientific">Striga asiatica</name>
    <name type="common">Asiatic witchweed</name>
    <name type="synonym">Buchnera asiatica</name>
    <dbReference type="NCBI Taxonomy" id="4170"/>
    <lineage>
        <taxon>Eukaryota</taxon>
        <taxon>Viridiplantae</taxon>
        <taxon>Streptophyta</taxon>
        <taxon>Embryophyta</taxon>
        <taxon>Tracheophyta</taxon>
        <taxon>Spermatophyta</taxon>
        <taxon>Magnoliopsida</taxon>
        <taxon>eudicotyledons</taxon>
        <taxon>Gunneridae</taxon>
        <taxon>Pentapetalae</taxon>
        <taxon>asterids</taxon>
        <taxon>lamiids</taxon>
        <taxon>Lamiales</taxon>
        <taxon>Orobanchaceae</taxon>
        <taxon>Buchnereae</taxon>
        <taxon>Striga</taxon>
    </lineage>
</organism>
<reference evidence="2" key="1">
    <citation type="journal article" date="2019" name="Curr. Biol.">
        <title>Genome Sequence of Striga asiatica Provides Insight into the Evolution of Plant Parasitism.</title>
        <authorList>
            <person name="Yoshida S."/>
            <person name="Kim S."/>
            <person name="Wafula E.K."/>
            <person name="Tanskanen J."/>
            <person name="Kim Y.M."/>
            <person name="Honaas L."/>
            <person name="Yang Z."/>
            <person name="Spallek T."/>
            <person name="Conn C.E."/>
            <person name="Ichihashi Y."/>
            <person name="Cheong K."/>
            <person name="Cui S."/>
            <person name="Der J.P."/>
            <person name="Gundlach H."/>
            <person name="Jiao Y."/>
            <person name="Hori C."/>
            <person name="Ishida J.K."/>
            <person name="Kasahara H."/>
            <person name="Kiba T."/>
            <person name="Kim M.S."/>
            <person name="Koo N."/>
            <person name="Laohavisit A."/>
            <person name="Lee Y.H."/>
            <person name="Lumba S."/>
            <person name="McCourt P."/>
            <person name="Mortimer J.C."/>
            <person name="Mutuku J.M."/>
            <person name="Nomura T."/>
            <person name="Sasaki-Sekimoto Y."/>
            <person name="Seto Y."/>
            <person name="Wang Y."/>
            <person name="Wakatake T."/>
            <person name="Sakakibara H."/>
            <person name="Demura T."/>
            <person name="Yamaguchi S."/>
            <person name="Yoneyama K."/>
            <person name="Manabe R.I."/>
            <person name="Nelson D.C."/>
            <person name="Schulman A.H."/>
            <person name="Timko M.P."/>
            <person name="dePamphilis C.W."/>
            <person name="Choi D."/>
            <person name="Shirasu K."/>
        </authorList>
    </citation>
    <scope>NUCLEOTIDE SEQUENCE [LARGE SCALE GENOMIC DNA]</scope>
    <source>
        <strain evidence="2">cv. UVA1</strain>
    </source>
</reference>
<dbReference type="AlphaFoldDB" id="A0A5A7R6K6"/>
<keyword evidence="2" id="KW-1185">Reference proteome</keyword>
<gene>
    <name evidence="1" type="ORF">STAS_30914</name>
</gene>
<comment type="caution">
    <text evidence="1">The sequence shown here is derived from an EMBL/GenBank/DDBJ whole genome shotgun (WGS) entry which is preliminary data.</text>
</comment>
<accession>A0A5A7R6K6</accession>
<protein>
    <submittedName>
        <fullName evidence="1">Pentatricopeptide repeat (PPR-like) superfamily protein</fullName>
    </submittedName>
</protein>
<sequence length="135" mass="15709">MLLTSDDVLPERLTYPSVFKAYTRLGLAVFGTQLHGIIIKLGLESDPFIRNTILHIKSKELCKLEKLKTVHITTNQRTLGDRLSSMVHKFGQNGWKSKQWEMKKINRRGMKMVLNRVAEHIGQKITLKTIRRRLR</sequence>
<name>A0A5A7R6K6_STRAF</name>
<evidence type="ECO:0000313" key="1">
    <source>
        <dbReference type="EMBL" id="GER53403.1"/>
    </source>
</evidence>
<dbReference type="OrthoDB" id="1882346at2759"/>
<dbReference type="Proteomes" id="UP000325081">
    <property type="component" value="Unassembled WGS sequence"/>
</dbReference>
<proteinExistence type="predicted"/>
<evidence type="ECO:0000313" key="2">
    <source>
        <dbReference type="Proteomes" id="UP000325081"/>
    </source>
</evidence>